<comment type="caution">
    <text evidence="1">The sequence shown here is derived from an EMBL/GenBank/DDBJ whole genome shotgun (WGS) entry which is preliminary data.</text>
</comment>
<reference evidence="1" key="1">
    <citation type="submission" date="2021-01" db="EMBL/GenBank/DDBJ databases">
        <authorList>
            <consortium name="Genoscope - CEA"/>
            <person name="William W."/>
        </authorList>
    </citation>
    <scope>NUCLEOTIDE SEQUENCE</scope>
</reference>
<dbReference type="Proteomes" id="UP000689195">
    <property type="component" value="Unassembled WGS sequence"/>
</dbReference>
<dbReference type="EMBL" id="CAJJDO010000176">
    <property type="protein sequence ID" value="CAD8213311.1"/>
    <property type="molecule type" value="Genomic_DNA"/>
</dbReference>
<dbReference type="AlphaFoldDB" id="A0A8S1YIQ9"/>
<accession>A0A8S1YIQ9</accession>
<proteinExistence type="predicted"/>
<keyword evidence="2" id="KW-1185">Reference proteome</keyword>
<organism evidence="1 2">
    <name type="scientific">Paramecium pentaurelia</name>
    <dbReference type="NCBI Taxonomy" id="43138"/>
    <lineage>
        <taxon>Eukaryota</taxon>
        <taxon>Sar</taxon>
        <taxon>Alveolata</taxon>
        <taxon>Ciliophora</taxon>
        <taxon>Intramacronucleata</taxon>
        <taxon>Oligohymenophorea</taxon>
        <taxon>Peniculida</taxon>
        <taxon>Parameciidae</taxon>
        <taxon>Paramecium</taxon>
    </lineage>
</organism>
<name>A0A8S1YIQ9_9CILI</name>
<dbReference type="InterPro" id="IPR002895">
    <property type="entry name" value="Paramecium_SA"/>
</dbReference>
<gene>
    <name evidence="1" type="ORF">PPENT_87.1.T1760041</name>
</gene>
<dbReference type="Pfam" id="PF01508">
    <property type="entry name" value="Paramecium_SA"/>
    <property type="match status" value="1"/>
</dbReference>
<evidence type="ECO:0000313" key="1">
    <source>
        <dbReference type="EMBL" id="CAD8213311.1"/>
    </source>
</evidence>
<evidence type="ECO:0000313" key="2">
    <source>
        <dbReference type="Proteomes" id="UP000689195"/>
    </source>
</evidence>
<sequence>MWMVPEGKFKDYTVYSNINDANLSACTSWGSTCVSDGTKCIDKETCFSYLIPSGCENEVLINVVNGLENIVF</sequence>
<protein>
    <submittedName>
        <fullName evidence="1">Uncharacterized protein</fullName>
    </submittedName>
</protein>